<evidence type="ECO:0000256" key="4">
    <source>
        <dbReference type="ARBA" id="ARBA00022475"/>
    </source>
</evidence>
<evidence type="ECO:0000256" key="16">
    <source>
        <dbReference type="ARBA" id="ARBA00038848"/>
    </source>
</evidence>
<evidence type="ECO:0000256" key="18">
    <source>
        <dbReference type="ARBA" id="ARBA00043210"/>
    </source>
</evidence>
<keyword evidence="12" id="KW-0966">Cell projection</keyword>
<dbReference type="CDD" id="cd03443">
    <property type="entry name" value="PaaI_thioesterase"/>
    <property type="match status" value="1"/>
</dbReference>
<dbReference type="GO" id="GO:0016020">
    <property type="term" value="C:membrane"/>
    <property type="evidence" value="ECO:0007669"/>
    <property type="project" value="UniProtKB-SubCell"/>
</dbReference>
<evidence type="ECO:0000256" key="20">
    <source>
        <dbReference type="ARBA" id="ARBA00047734"/>
    </source>
</evidence>
<dbReference type="Pfam" id="PF03061">
    <property type="entry name" value="4HBT"/>
    <property type="match status" value="1"/>
</dbReference>
<comment type="catalytic activity">
    <reaction evidence="13">
        <text>(5Z,8Z,11Z,14Z)-eicosatetraenoyl-CoA + H2O = (5Z,8Z,11Z,14Z)-eicosatetraenoate + CoA + H(+)</text>
        <dbReference type="Rhea" id="RHEA:40151"/>
        <dbReference type="ChEBI" id="CHEBI:15377"/>
        <dbReference type="ChEBI" id="CHEBI:15378"/>
        <dbReference type="ChEBI" id="CHEBI:32395"/>
        <dbReference type="ChEBI" id="CHEBI:57287"/>
        <dbReference type="ChEBI" id="CHEBI:57368"/>
    </reaction>
    <physiologicalReaction direction="left-to-right" evidence="13">
        <dbReference type="Rhea" id="RHEA:40152"/>
    </physiologicalReaction>
</comment>
<evidence type="ECO:0000256" key="1">
    <source>
        <dbReference type="ARBA" id="ARBA00004170"/>
    </source>
</evidence>
<sequence length="146" mass="16233">MNRQLDSQACFVCGKNNPSGLQLDFFEEENRVVTRFSSTSLHQGWPGFVHGGIIATILDETLGRVGFLIDAWTMTGRFEVRYRQPAPIDQEITFTGSIVRDRGRALEVEGFAQLSDGTIVAEATGLYMRVSPELRATLSEQIAEGY</sequence>
<evidence type="ECO:0000256" key="2">
    <source>
        <dbReference type="ARBA" id="ARBA00004496"/>
    </source>
</evidence>
<comment type="subcellular location">
    <subcellularLocation>
        <location evidence="3">Cell projection</location>
        <location evidence="3">Ruffle membrane</location>
    </subcellularLocation>
    <subcellularLocation>
        <location evidence="2">Cytoplasm</location>
    </subcellularLocation>
    <subcellularLocation>
        <location evidence="1">Membrane</location>
        <topology evidence="1">Peripheral membrane protein</topology>
    </subcellularLocation>
</comment>
<dbReference type="InterPro" id="IPR006683">
    <property type="entry name" value="Thioestr_dom"/>
</dbReference>
<comment type="caution">
    <text evidence="25">The sequence shown here is derived from an EMBL/GenBank/DDBJ whole genome shotgun (WGS) entry which is preliminary data.</text>
</comment>
<keyword evidence="9" id="KW-0809">Transit peptide</keyword>
<dbReference type="InterPro" id="IPR029069">
    <property type="entry name" value="HotDog_dom_sf"/>
</dbReference>
<dbReference type="GO" id="GO:0016787">
    <property type="term" value="F:hydrolase activity"/>
    <property type="evidence" value="ECO:0007669"/>
    <property type="project" value="UniProtKB-KW"/>
</dbReference>
<evidence type="ECO:0000256" key="5">
    <source>
        <dbReference type="ARBA" id="ARBA00022490"/>
    </source>
</evidence>
<comment type="catalytic activity">
    <reaction evidence="21">
        <text>decanoyl-CoA + H2O = decanoate + CoA + H(+)</text>
        <dbReference type="Rhea" id="RHEA:40059"/>
        <dbReference type="ChEBI" id="CHEBI:15377"/>
        <dbReference type="ChEBI" id="CHEBI:15378"/>
        <dbReference type="ChEBI" id="CHEBI:27689"/>
        <dbReference type="ChEBI" id="CHEBI:57287"/>
        <dbReference type="ChEBI" id="CHEBI:61430"/>
    </reaction>
    <physiologicalReaction direction="left-to-right" evidence="21">
        <dbReference type="Rhea" id="RHEA:40060"/>
    </physiologicalReaction>
</comment>
<keyword evidence="26" id="KW-1185">Reference proteome</keyword>
<dbReference type="GO" id="GO:0005737">
    <property type="term" value="C:cytoplasm"/>
    <property type="evidence" value="ECO:0007669"/>
    <property type="project" value="UniProtKB-SubCell"/>
</dbReference>
<dbReference type="SUPFAM" id="SSF54637">
    <property type="entry name" value="Thioesterase/thiol ester dehydrase-isomerase"/>
    <property type="match status" value="1"/>
</dbReference>
<evidence type="ECO:0000256" key="12">
    <source>
        <dbReference type="ARBA" id="ARBA00023273"/>
    </source>
</evidence>
<organism evidence="25 26">
    <name type="scientific">Herpetosiphon geysericola</name>
    <dbReference type="NCBI Taxonomy" id="70996"/>
    <lineage>
        <taxon>Bacteria</taxon>
        <taxon>Bacillati</taxon>
        <taxon>Chloroflexota</taxon>
        <taxon>Chloroflexia</taxon>
        <taxon>Herpetosiphonales</taxon>
        <taxon>Herpetosiphonaceae</taxon>
        <taxon>Herpetosiphon</taxon>
    </lineage>
</organism>
<keyword evidence="6" id="KW-0053">Apoptosis</keyword>
<evidence type="ECO:0000256" key="7">
    <source>
        <dbReference type="ARBA" id="ARBA00022801"/>
    </source>
</evidence>
<keyword evidence="5" id="KW-0963">Cytoplasm</keyword>
<evidence type="ECO:0000259" key="24">
    <source>
        <dbReference type="Pfam" id="PF03061"/>
    </source>
</evidence>
<evidence type="ECO:0000256" key="11">
    <source>
        <dbReference type="ARBA" id="ARBA00023136"/>
    </source>
</evidence>
<comment type="similarity">
    <text evidence="15">Belongs to the THEM4/THEM5 thioesterase family.</text>
</comment>
<comment type="catalytic activity">
    <reaction evidence="19">
        <text>octanoyl-CoA + H2O = octanoate + CoA + H(+)</text>
        <dbReference type="Rhea" id="RHEA:30143"/>
        <dbReference type="ChEBI" id="CHEBI:15377"/>
        <dbReference type="ChEBI" id="CHEBI:15378"/>
        <dbReference type="ChEBI" id="CHEBI:25646"/>
        <dbReference type="ChEBI" id="CHEBI:57287"/>
        <dbReference type="ChEBI" id="CHEBI:57386"/>
    </reaction>
    <physiologicalReaction direction="left-to-right" evidence="19">
        <dbReference type="Rhea" id="RHEA:30144"/>
    </physiologicalReaction>
</comment>
<evidence type="ECO:0000256" key="6">
    <source>
        <dbReference type="ARBA" id="ARBA00022703"/>
    </source>
</evidence>
<dbReference type="InterPro" id="IPR052365">
    <property type="entry name" value="THEM4/THEM5_acyl-CoA_thioest"/>
</dbReference>
<keyword evidence="10" id="KW-0443">Lipid metabolism</keyword>
<dbReference type="AlphaFoldDB" id="A0A0N8GT35"/>
<evidence type="ECO:0000256" key="13">
    <source>
        <dbReference type="ARBA" id="ARBA00035852"/>
    </source>
</evidence>
<protein>
    <recommendedName>
        <fullName evidence="17">Acyl-coenzyme A thioesterase THEM4</fullName>
        <ecNumber evidence="16">3.1.2.2</ecNumber>
    </recommendedName>
    <alternativeName>
        <fullName evidence="18">Thioesterase superfamily member 4</fullName>
    </alternativeName>
</protein>
<keyword evidence="11" id="KW-0472">Membrane</keyword>
<evidence type="ECO:0000256" key="8">
    <source>
        <dbReference type="ARBA" id="ARBA00022832"/>
    </source>
</evidence>
<dbReference type="EC" id="3.1.2.2" evidence="16"/>
<evidence type="ECO:0000256" key="22">
    <source>
        <dbReference type="ARBA" id="ARBA00048074"/>
    </source>
</evidence>
<accession>A0A0N8GT35</accession>
<evidence type="ECO:0000256" key="19">
    <source>
        <dbReference type="ARBA" id="ARBA00047588"/>
    </source>
</evidence>
<evidence type="ECO:0000313" key="25">
    <source>
        <dbReference type="EMBL" id="KPL90994.1"/>
    </source>
</evidence>
<dbReference type="STRING" id="70996.SE18_04330"/>
<keyword evidence="8" id="KW-0276">Fatty acid metabolism</keyword>
<dbReference type="PANTHER" id="PTHR12418:SF19">
    <property type="entry name" value="ACYL-COENZYME A THIOESTERASE THEM4"/>
    <property type="match status" value="1"/>
</dbReference>
<proteinExistence type="inferred from homology"/>
<gene>
    <name evidence="25" type="ORF">SE18_04330</name>
</gene>
<comment type="catalytic activity">
    <reaction evidence="20">
        <text>hexadecanoyl-CoA + H2O = hexadecanoate + CoA + H(+)</text>
        <dbReference type="Rhea" id="RHEA:16645"/>
        <dbReference type="ChEBI" id="CHEBI:7896"/>
        <dbReference type="ChEBI" id="CHEBI:15377"/>
        <dbReference type="ChEBI" id="CHEBI:15378"/>
        <dbReference type="ChEBI" id="CHEBI:57287"/>
        <dbReference type="ChEBI" id="CHEBI:57379"/>
        <dbReference type="EC" id="3.1.2.2"/>
    </reaction>
    <physiologicalReaction direction="left-to-right" evidence="20">
        <dbReference type="Rhea" id="RHEA:16646"/>
    </physiologicalReaction>
</comment>
<keyword evidence="4" id="KW-1003">Cell membrane</keyword>
<evidence type="ECO:0000256" key="9">
    <source>
        <dbReference type="ARBA" id="ARBA00022946"/>
    </source>
</evidence>
<evidence type="ECO:0000256" key="3">
    <source>
        <dbReference type="ARBA" id="ARBA00004632"/>
    </source>
</evidence>
<comment type="catalytic activity">
    <reaction evidence="22">
        <text>dodecanoyl-CoA + H2O = dodecanoate + CoA + H(+)</text>
        <dbReference type="Rhea" id="RHEA:30135"/>
        <dbReference type="ChEBI" id="CHEBI:15377"/>
        <dbReference type="ChEBI" id="CHEBI:15378"/>
        <dbReference type="ChEBI" id="CHEBI:18262"/>
        <dbReference type="ChEBI" id="CHEBI:57287"/>
        <dbReference type="ChEBI" id="CHEBI:57375"/>
    </reaction>
    <physiologicalReaction direction="left-to-right" evidence="22">
        <dbReference type="Rhea" id="RHEA:30136"/>
    </physiologicalReaction>
</comment>
<evidence type="ECO:0000256" key="10">
    <source>
        <dbReference type="ARBA" id="ARBA00023098"/>
    </source>
</evidence>
<dbReference type="GO" id="GO:0006631">
    <property type="term" value="P:fatty acid metabolic process"/>
    <property type="evidence" value="ECO:0007669"/>
    <property type="project" value="UniProtKB-KW"/>
</dbReference>
<evidence type="ECO:0000256" key="14">
    <source>
        <dbReference type="ARBA" id="ARBA00037002"/>
    </source>
</evidence>
<keyword evidence="7" id="KW-0378">Hydrolase</keyword>
<comment type="catalytic activity">
    <reaction evidence="14">
        <text>(9Z)-octadecenoyl-CoA + H2O = (9Z)-octadecenoate + CoA + H(+)</text>
        <dbReference type="Rhea" id="RHEA:40139"/>
        <dbReference type="ChEBI" id="CHEBI:15377"/>
        <dbReference type="ChEBI" id="CHEBI:15378"/>
        <dbReference type="ChEBI" id="CHEBI:30823"/>
        <dbReference type="ChEBI" id="CHEBI:57287"/>
        <dbReference type="ChEBI" id="CHEBI:57387"/>
    </reaction>
    <physiologicalReaction direction="left-to-right" evidence="14">
        <dbReference type="Rhea" id="RHEA:40140"/>
    </physiologicalReaction>
</comment>
<dbReference type="OrthoDB" id="9792301at2"/>
<dbReference type="Gene3D" id="3.10.129.10">
    <property type="entry name" value="Hotdog Thioesterase"/>
    <property type="match status" value="1"/>
</dbReference>
<feature type="domain" description="Thioesterase" evidence="24">
    <location>
        <begin position="47"/>
        <end position="111"/>
    </location>
</feature>
<evidence type="ECO:0000256" key="23">
    <source>
        <dbReference type="ARBA" id="ARBA00048180"/>
    </source>
</evidence>
<evidence type="ECO:0000256" key="15">
    <source>
        <dbReference type="ARBA" id="ARBA00038456"/>
    </source>
</evidence>
<evidence type="ECO:0000256" key="21">
    <source>
        <dbReference type="ARBA" id="ARBA00047969"/>
    </source>
</evidence>
<evidence type="ECO:0000313" key="26">
    <source>
        <dbReference type="Proteomes" id="UP000050277"/>
    </source>
</evidence>
<dbReference type="EMBL" id="LGKP01000008">
    <property type="protein sequence ID" value="KPL90994.1"/>
    <property type="molecule type" value="Genomic_DNA"/>
</dbReference>
<dbReference type="Proteomes" id="UP000050277">
    <property type="component" value="Unassembled WGS sequence"/>
</dbReference>
<reference evidence="25 26" key="1">
    <citation type="submission" date="2015-07" db="EMBL/GenBank/DDBJ databases">
        <title>Whole genome sequence of Herpetosiphon geysericola DSM 7119.</title>
        <authorList>
            <person name="Hemp J."/>
            <person name="Ward L.M."/>
            <person name="Pace L.A."/>
            <person name="Fischer W.W."/>
        </authorList>
    </citation>
    <scope>NUCLEOTIDE SEQUENCE [LARGE SCALE GENOMIC DNA]</scope>
    <source>
        <strain evidence="25 26">DSM 7119</strain>
    </source>
</reference>
<dbReference type="RefSeq" id="WP_083469713.1">
    <property type="nucleotide sequence ID" value="NZ_LGKP01000008.1"/>
</dbReference>
<name>A0A0N8GT35_9CHLR</name>
<dbReference type="PANTHER" id="PTHR12418">
    <property type="entry name" value="ACYL-COENZYME A THIOESTERASE THEM4"/>
    <property type="match status" value="1"/>
</dbReference>
<comment type="catalytic activity">
    <reaction evidence="23">
        <text>tetradecanoyl-CoA + H2O = tetradecanoate + CoA + H(+)</text>
        <dbReference type="Rhea" id="RHEA:40119"/>
        <dbReference type="ChEBI" id="CHEBI:15377"/>
        <dbReference type="ChEBI" id="CHEBI:15378"/>
        <dbReference type="ChEBI" id="CHEBI:30807"/>
        <dbReference type="ChEBI" id="CHEBI:57287"/>
        <dbReference type="ChEBI" id="CHEBI:57385"/>
    </reaction>
    <physiologicalReaction direction="left-to-right" evidence="23">
        <dbReference type="Rhea" id="RHEA:40120"/>
    </physiologicalReaction>
</comment>
<evidence type="ECO:0000256" key="17">
    <source>
        <dbReference type="ARBA" id="ARBA00040123"/>
    </source>
</evidence>